<evidence type="ECO:0000313" key="4">
    <source>
        <dbReference type="Proteomes" id="UP000280825"/>
    </source>
</evidence>
<evidence type="ECO:0000313" key="3">
    <source>
        <dbReference type="EMBL" id="RTZ05213.1"/>
    </source>
</evidence>
<evidence type="ECO:0000259" key="2">
    <source>
        <dbReference type="Pfam" id="PF00690"/>
    </source>
</evidence>
<dbReference type="InterPro" id="IPR023298">
    <property type="entry name" value="ATPase_P-typ_TM_dom_sf"/>
</dbReference>
<reference evidence="3 4" key="1">
    <citation type="submission" date="2018-12" db="EMBL/GenBank/DDBJ databases">
        <title>Flavobacterium sp. nov., isolated from glacier ice.</title>
        <authorList>
            <person name="Liu Q."/>
            <person name="Xin Y.-H."/>
        </authorList>
    </citation>
    <scope>NUCLEOTIDE SEQUENCE [LARGE SCALE GENOMIC DNA]</scope>
    <source>
        <strain evidence="3 4">RB1N8</strain>
    </source>
</reference>
<dbReference type="InterPro" id="IPR004014">
    <property type="entry name" value="ATPase_P-typ_cation-transptr_N"/>
</dbReference>
<comment type="caution">
    <text evidence="3">The sequence shown here is derived from an EMBL/GenBank/DDBJ whole genome shotgun (WGS) entry which is preliminary data.</text>
</comment>
<dbReference type="EMBL" id="RYDJ01000006">
    <property type="protein sequence ID" value="RTZ05213.1"/>
    <property type="molecule type" value="Genomic_DNA"/>
</dbReference>
<organism evidence="3 4">
    <name type="scientific">Flavobacterium bomense</name>
    <dbReference type="NCBI Taxonomy" id="2497483"/>
    <lineage>
        <taxon>Bacteria</taxon>
        <taxon>Pseudomonadati</taxon>
        <taxon>Bacteroidota</taxon>
        <taxon>Flavobacteriia</taxon>
        <taxon>Flavobacteriales</taxon>
        <taxon>Flavobacteriaceae</taxon>
        <taxon>Flavobacterium</taxon>
    </lineage>
</organism>
<keyword evidence="1" id="KW-1133">Transmembrane helix</keyword>
<keyword evidence="1" id="KW-0812">Transmembrane</keyword>
<protein>
    <recommendedName>
        <fullName evidence="2">Cation-transporting P-type ATPase N-terminal domain-containing protein</fullName>
    </recommendedName>
</protein>
<keyword evidence="4" id="KW-1185">Reference proteome</keyword>
<dbReference type="Proteomes" id="UP000280825">
    <property type="component" value="Unassembled WGS sequence"/>
</dbReference>
<sequence>MIKLPFKVNSLVLKYTLVSNPENRFNLFCYDRNPHQLKGLSNEAVFLSRTKFGSNAIVNQDKNQFLKSLFEMVKELMFLLLLSATSAYFIISDYGN</sequence>
<accession>A0A3S0MIU4</accession>
<dbReference type="AlphaFoldDB" id="A0A3S0MIU4"/>
<gene>
    <name evidence="3" type="ORF">EKL98_07485</name>
</gene>
<dbReference type="Pfam" id="PF00690">
    <property type="entry name" value="Cation_ATPase_N"/>
    <property type="match status" value="1"/>
</dbReference>
<name>A0A3S0MIU4_9FLAO</name>
<feature type="transmembrane region" description="Helical" evidence="1">
    <location>
        <begin position="72"/>
        <end position="91"/>
    </location>
</feature>
<keyword evidence="1" id="KW-0472">Membrane</keyword>
<evidence type="ECO:0000256" key="1">
    <source>
        <dbReference type="SAM" id="Phobius"/>
    </source>
</evidence>
<feature type="domain" description="Cation-transporting P-type ATPase N-terminal" evidence="2">
    <location>
        <begin position="37"/>
        <end position="84"/>
    </location>
</feature>
<dbReference type="SUPFAM" id="SSF81665">
    <property type="entry name" value="Calcium ATPase, transmembrane domain M"/>
    <property type="match status" value="1"/>
</dbReference>
<proteinExistence type="predicted"/>